<dbReference type="SUPFAM" id="SSF52728">
    <property type="entry name" value="PTS IIb component"/>
    <property type="match status" value="1"/>
</dbReference>
<dbReference type="PROSITE" id="PS51101">
    <property type="entry name" value="PTS_EIIB_TYPE_4"/>
    <property type="match status" value="1"/>
</dbReference>
<evidence type="ECO:0000259" key="8">
    <source>
        <dbReference type="PROSITE" id="PS51101"/>
    </source>
</evidence>
<sequence length="165" mass="18213">MVVSFVRIDDRMIHGQTVTRWAKEYPCDGLIAVNDAAASNKVLVQAYKGAAADKKTFVWTKEAFAAKSGKVTDSDSRYFLITKNPIDMKEILVDQGYVPGDVKEIIVGPANDRPGAVKLGNNQSITQEEAEAIEAIEKAGYKVKFQLLPDVSIGYWSDFKSKFGF</sequence>
<evidence type="ECO:0000313" key="9">
    <source>
        <dbReference type="EMBL" id="MBM7636539.1"/>
    </source>
</evidence>
<evidence type="ECO:0000256" key="3">
    <source>
        <dbReference type="ARBA" id="ARBA00022490"/>
    </source>
</evidence>
<dbReference type="EMBL" id="JAFBEI010000027">
    <property type="protein sequence ID" value="MBM7636539.1"/>
    <property type="molecule type" value="Genomic_DNA"/>
</dbReference>
<name>A0ABS2PMG3_9STRE</name>
<keyword evidence="10" id="KW-1185">Reference proteome</keyword>
<dbReference type="Gene3D" id="3.40.35.10">
    <property type="entry name" value="Phosphotransferase system, sorbose subfamily IIB component"/>
    <property type="match status" value="1"/>
</dbReference>
<evidence type="ECO:0000256" key="2">
    <source>
        <dbReference type="ARBA" id="ARBA00022448"/>
    </source>
</evidence>
<keyword evidence="2" id="KW-0813">Transport</keyword>
<proteinExistence type="predicted"/>
<dbReference type="InterPro" id="IPR004720">
    <property type="entry name" value="PTS_IIB_sorbose-sp"/>
</dbReference>
<keyword evidence="3" id="KW-0963">Cytoplasm</keyword>
<comment type="caution">
    <text evidence="9">The sequence shown here is derived from an EMBL/GenBank/DDBJ whole genome shotgun (WGS) entry which is preliminary data.</text>
</comment>
<evidence type="ECO:0000313" key="10">
    <source>
        <dbReference type="Proteomes" id="UP000809081"/>
    </source>
</evidence>
<evidence type="ECO:0000256" key="6">
    <source>
        <dbReference type="ARBA" id="ARBA00022683"/>
    </source>
</evidence>
<protein>
    <submittedName>
        <fullName evidence="9">PTS system mannose-specific IIB component</fullName>
    </submittedName>
</protein>
<keyword evidence="6" id="KW-0598">Phosphotransferase system</keyword>
<organism evidence="9 10">
    <name type="scientific">Streptococcus saliviloxodontae</name>
    <dbReference type="NCBI Taxonomy" id="1349416"/>
    <lineage>
        <taxon>Bacteria</taxon>
        <taxon>Bacillati</taxon>
        <taxon>Bacillota</taxon>
        <taxon>Bacilli</taxon>
        <taxon>Lactobacillales</taxon>
        <taxon>Streptococcaceae</taxon>
        <taxon>Streptococcus</taxon>
    </lineage>
</organism>
<gene>
    <name evidence="9" type="ORF">JOC31_001363</name>
</gene>
<evidence type="ECO:0000256" key="4">
    <source>
        <dbReference type="ARBA" id="ARBA00022597"/>
    </source>
</evidence>
<keyword evidence="7" id="KW-0418">Kinase</keyword>
<comment type="subcellular location">
    <subcellularLocation>
        <location evidence="1">Cytoplasm</location>
    </subcellularLocation>
</comment>
<reference evidence="9 10" key="1">
    <citation type="submission" date="2021-01" db="EMBL/GenBank/DDBJ databases">
        <title>Genomic Encyclopedia of Type Strains, Phase IV (KMG-IV): sequencing the most valuable type-strain genomes for metagenomic binning, comparative biology and taxonomic classification.</title>
        <authorList>
            <person name="Goeker M."/>
        </authorList>
    </citation>
    <scope>NUCLEOTIDE SEQUENCE [LARGE SCALE GENOMIC DNA]</scope>
    <source>
        <strain evidence="9 10">DSM 27513</strain>
    </source>
</reference>
<evidence type="ECO:0000256" key="7">
    <source>
        <dbReference type="ARBA" id="ARBA00022777"/>
    </source>
</evidence>
<accession>A0ABS2PMG3</accession>
<keyword evidence="4" id="KW-0762">Sugar transport</keyword>
<dbReference type="Pfam" id="PF03830">
    <property type="entry name" value="PTSIIB_sorb"/>
    <property type="match status" value="1"/>
</dbReference>
<dbReference type="Proteomes" id="UP000809081">
    <property type="component" value="Unassembled WGS sequence"/>
</dbReference>
<evidence type="ECO:0000256" key="1">
    <source>
        <dbReference type="ARBA" id="ARBA00004496"/>
    </source>
</evidence>
<dbReference type="InterPro" id="IPR036667">
    <property type="entry name" value="PTS_IIB_sorbose-sp_sf"/>
</dbReference>
<evidence type="ECO:0000256" key="5">
    <source>
        <dbReference type="ARBA" id="ARBA00022679"/>
    </source>
</evidence>
<dbReference type="RefSeq" id="WP_205017412.1">
    <property type="nucleotide sequence ID" value="NZ_JAFBEI010000027.1"/>
</dbReference>
<feature type="domain" description="PTS EIIB type-4" evidence="8">
    <location>
        <begin position="1"/>
        <end position="165"/>
    </location>
</feature>
<keyword evidence="5" id="KW-0808">Transferase</keyword>